<keyword evidence="1" id="KW-0812">Transmembrane</keyword>
<sequence>MRELKNKALCSKVFLGLSGVCVFMAILGAAGTDIYLASTQWILVSILFAVYSFGCHNCSC</sequence>
<dbReference type="Proteomes" id="UP000230093">
    <property type="component" value="Unassembled WGS sequence"/>
</dbReference>
<protein>
    <submittedName>
        <fullName evidence="2">Uncharacterized protein</fullName>
    </submittedName>
</protein>
<evidence type="ECO:0000256" key="1">
    <source>
        <dbReference type="SAM" id="Phobius"/>
    </source>
</evidence>
<keyword evidence="1" id="KW-0472">Membrane</keyword>
<proteinExistence type="predicted"/>
<evidence type="ECO:0000313" key="3">
    <source>
        <dbReference type="Proteomes" id="UP000230093"/>
    </source>
</evidence>
<evidence type="ECO:0000313" key="2">
    <source>
        <dbReference type="EMBL" id="PIS09130.1"/>
    </source>
</evidence>
<comment type="caution">
    <text evidence="2">The sequence shown here is derived from an EMBL/GenBank/DDBJ whole genome shotgun (WGS) entry which is preliminary data.</text>
</comment>
<accession>A0A2H0W8Y8</accession>
<feature type="transmembrane region" description="Helical" evidence="1">
    <location>
        <begin position="9"/>
        <end position="28"/>
    </location>
</feature>
<organism evidence="2 3">
    <name type="scientific">Candidatus Beckwithbacteria bacterium CG10_big_fil_rev_8_21_14_0_10_34_10</name>
    <dbReference type="NCBI Taxonomy" id="1974495"/>
    <lineage>
        <taxon>Bacteria</taxon>
        <taxon>Candidatus Beckwithiibacteriota</taxon>
    </lineage>
</organism>
<gene>
    <name evidence="2" type="ORF">COT75_03095</name>
</gene>
<feature type="transmembrane region" description="Helical" evidence="1">
    <location>
        <begin position="34"/>
        <end position="54"/>
    </location>
</feature>
<reference evidence="3" key="1">
    <citation type="submission" date="2017-09" db="EMBL/GenBank/DDBJ databases">
        <title>Depth-based differentiation of microbial function through sediment-hosted aquifers and enrichment of novel symbionts in the deep terrestrial subsurface.</title>
        <authorList>
            <person name="Probst A.J."/>
            <person name="Ladd B."/>
            <person name="Jarett J.K."/>
            <person name="Geller-Mcgrath D.E."/>
            <person name="Sieber C.M.K."/>
            <person name="Emerson J.B."/>
            <person name="Anantharaman K."/>
            <person name="Thomas B.C."/>
            <person name="Malmstrom R."/>
            <person name="Stieglmeier M."/>
            <person name="Klingl A."/>
            <person name="Woyke T."/>
            <person name="Ryan C.M."/>
            <person name="Banfield J.F."/>
        </authorList>
    </citation>
    <scope>NUCLEOTIDE SEQUENCE [LARGE SCALE GENOMIC DNA]</scope>
</reference>
<name>A0A2H0W8Y8_9BACT</name>
<dbReference type="EMBL" id="PEZT01000017">
    <property type="protein sequence ID" value="PIS09130.1"/>
    <property type="molecule type" value="Genomic_DNA"/>
</dbReference>
<dbReference type="AlphaFoldDB" id="A0A2H0W8Y8"/>
<keyword evidence="1" id="KW-1133">Transmembrane helix</keyword>